<keyword evidence="1" id="KW-0175">Coiled coil</keyword>
<dbReference type="EMBL" id="JAPEUX010000010">
    <property type="protein sequence ID" value="KAJ4344759.1"/>
    <property type="molecule type" value="Genomic_DNA"/>
</dbReference>
<dbReference type="GeneID" id="80916033"/>
<keyword evidence="4" id="KW-1185">Reference proteome</keyword>
<evidence type="ECO:0000256" key="1">
    <source>
        <dbReference type="SAM" id="Coils"/>
    </source>
</evidence>
<protein>
    <submittedName>
        <fullName evidence="3">Uncharacterized protein</fullName>
    </submittedName>
</protein>
<organism evidence="3 4">
    <name type="scientific">Didymosphaeria variabile</name>
    <dbReference type="NCBI Taxonomy" id="1932322"/>
    <lineage>
        <taxon>Eukaryota</taxon>
        <taxon>Fungi</taxon>
        <taxon>Dikarya</taxon>
        <taxon>Ascomycota</taxon>
        <taxon>Pezizomycotina</taxon>
        <taxon>Dothideomycetes</taxon>
        <taxon>Pleosporomycetidae</taxon>
        <taxon>Pleosporales</taxon>
        <taxon>Massarineae</taxon>
        <taxon>Didymosphaeriaceae</taxon>
        <taxon>Didymosphaeria</taxon>
    </lineage>
</organism>
<accession>A0A9W9C528</accession>
<reference evidence="3" key="1">
    <citation type="submission" date="2022-10" db="EMBL/GenBank/DDBJ databases">
        <title>Tapping the CABI collections for fungal endophytes: first genome assemblies for Collariella, Neodidymelliopsis, Ascochyta clinopodiicola, Didymella pomorum, Didymosphaeria variabile, Neocosmospora piperis and Neocucurbitaria cava.</title>
        <authorList>
            <person name="Hill R."/>
        </authorList>
    </citation>
    <scope>NUCLEOTIDE SEQUENCE</scope>
    <source>
        <strain evidence="3">IMI 356815</strain>
    </source>
</reference>
<feature type="region of interest" description="Disordered" evidence="2">
    <location>
        <begin position="282"/>
        <end position="308"/>
    </location>
</feature>
<dbReference type="Proteomes" id="UP001140513">
    <property type="component" value="Unassembled WGS sequence"/>
</dbReference>
<gene>
    <name evidence="3" type="ORF">N0V89_012503</name>
</gene>
<sequence length="583" mass="66766">MDIGISERGKVYSGWKHGGSKDRAKEVDTINFQEKDKDGYEHFECQTRNCHIWLNQCGLDLVFLVTAGIDPKNPFEGLGIRLPQSIEEVEKLEGPLTEEQINDPNATEISIYEQDPTSPTGERLIEHIRTPEERRKHNEIHKMLMQAEENPDYDDRELNKHMLNELMQDPYFADLTDELKDIKENFILTKQQQEEMLAEAEKAEESEEMQTKSALQLATYESLQEVIEDPIFAHARAELEELQDALPEVDGENTEYQAALDKVLEKLGDDPNFDKKIAEWEAENGPIPDPSEADSELPEETDPFDEPEDMTELLRQMKELMGSMGMGSSMSEGVQENDNALDKLEAEMEKVLNEDPENEDLDEEEIKGREMSFAELGKELYQLAKSSPTGGARDFDEDGEPVDAELEAKVDQIMKDPKLMEKLMYIQKVINEEQRKQAPFELAPDPTNLEPHRITSLQERMQVAKSNPEHLAAMQALRVDLAPPFNIAPALRVFNEAIEYAYIGANDDIRRILWRAYSKARSLPTFLQNLSDDAWDIMYYSQAVTWRSNQNREDHLRLLLQDLQSVGKEGPPTHPDVIAEMQE</sequence>
<evidence type="ECO:0000313" key="3">
    <source>
        <dbReference type="EMBL" id="KAJ4344759.1"/>
    </source>
</evidence>
<evidence type="ECO:0000256" key="2">
    <source>
        <dbReference type="SAM" id="MobiDB-lite"/>
    </source>
</evidence>
<evidence type="ECO:0000313" key="4">
    <source>
        <dbReference type="Proteomes" id="UP001140513"/>
    </source>
</evidence>
<feature type="compositionally biased region" description="Acidic residues" evidence="2">
    <location>
        <begin position="291"/>
        <end position="308"/>
    </location>
</feature>
<dbReference type="OrthoDB" id="7984201at2759"/>
<proteinExistence type="predicted"/>
<feature type="coiled-coil region" evidence="1">
    <location>
        <begin position="183"/>
        <end position="210"/>
    </location>
</feature>
<dbReference type="RefSeq" id="XP_056065211.1">
    <property type="nucleotide sequence ID" value="XM_056221224.1"/>
</dbReference>
<dbReference type="AlphaFoldDB" id="A0A9W9C528"/>
<name>A0A9W9C528_9PLEO</name>
<comment type="caution">
    <text evidence="3">The sequence shown here is derived from an EMBL/GenBank/DDBJ whole genome shotgun (WGS) entry which is preliminary data.</text>
</comment>